<accession>A0A1G1YTB6</accession>
<proteinExistence type="predicted"/>
<evidence type="ECO:0000313" key="2">
    <source>
        <dbReference type="Proteomes" id="UP000178122"/>
    </source>
</evidence>
<evidence type="ECO:0000313" key="1">
    <source>
        <dbReference type="EMBL" id="OGY55588.1"/>
    </source>
</evidence>
<gene>
    <name evidence="1" type="ORF">A2912_01585</name>
</gene>
<organism evidence="1 2">
    <name type="scientific">Candidatus Buchananbacteria bacterium RIFCSPLOWO2_01_FULL_40_23b</name>
    <dbReference type="NCBI Taxonomy" id="1797544"/>
    <lineage>
        <taxon>Bacteria</taxon>
        <taxon>Candidatus Buchananiibacteriota</taxon>
    </lineage>
</organism>
<dbReference type="EMBL" id="MHIN01000010">
    <property type="protein sequence ID" value="OGY55588.1"/>
    <property type="molecule type" value="Genomic_DNA"/>
</dbReference>
<dbReference type="Proteomes" id="UP000178122">
    <property type="component" value="Unassembled WGS sequence"/>
</dbReference>
<comment type="caution">
    <text evidence="1">The sequence shown here is derived from an EMBL/GenBank/DDBJ whole genome shotgun (WGS) entry which is preliminary data.</text>
</comment>
<dbReference type="AlphaFoldDB" id="A0A1G1YTB6"/>
<reference evidence="1 2" key="1">
    <citation type="journal article" date="2016" name="Nat. Commun.">
        <title>Thousands of microbial genomes shed light on interconnected biogeochemical processes in an aquifer system.</title>
        <authorList>
            <person name="Anantharaman K."/>
            <person name="Brown C.T."/>
            <person name="Hug L.A."/>
            <person name="Sharon I."/>
            <person name="Castelle C.J."/>
            <person name="Probst A.J."/>
            <person name="Thomas B.C."/>
            <person name="Singh A."/>
            <person name="Wilkins M.J."/>
            <person name="Karaoz U."/>
            <person name="Brodie E.L."/>
            <person name="Williams K.H."/>
            <person name="Hubbard S.S."/>
            <person name="Banfield J.F."/>
        </authorList>
    </citation>
    <scope>NUCLEOTIDE SEQUENCE [LARGE SCALE GENOMIC DNA]</scope>
</reference>
<protein>
    <recommendedName>
        <fullName evidence="3">Transposase</fullName>
    </recommendedName>
</protein>
<name>A0A1G1YTB6_9BACT</name>
<sequence length="97" mass="11167">MPKSYPSDMRDQEWEIIRSLIAAAKKGGRPRSVNIRTYWMPSSTSHEEESNGQCFPKIFHWWEQCTGIFPSGNGMERLKKSMISLESVLKVCFLLGI</sequence>
<evidence type="ECO:0008006" key="3">
    <source>
        <dbReference type="Google" id="ProtNLM"/>
    </source>
</evidence>